<reference evidence="1" key="1">
    <citation type="submission" date="2023-06" db="EMBL/GenBank/DDBJ databases">
        <authorList>
            <person name="Kurt Z."/>
        </authorList>
    </citation>
    <scope>NUCLEOTIDE SEQUENCE</scope>
</reference>
<proteinExistence type="predicted"/>
<evidence type="ECO:0000313" key="3">
    <source>
        <dbReference type="Proteomes" id="UP001642409"/>
    </source>
</evidence>
<dbReference type="Proteomes" id="UP001642409">
    <property type="component" value="Unassembled WGS sequence"/>
</dbReference>
<gene>
    <name evidence="2" type="ORF">HINF_LOCUS37129</name>
    <name evidence="1" type="ORF">HINF_LOCUS39091</name>
</gene>
<comment type="caution">
    <text evidence="1">The sequence shown here is derived from an EMBL/GenBank/DDBJ whole genome shotgun (WGS) entry which is preliminary data.</text>
</comment>
<evidence type="ECO:0000313" key="2">
    <source>
        <dbReference type="EMBL" id="CAL6037942.1"/>
    </source>
</evidence>
<dbReference type="EMBL" id="CATOUU010000824">
    <property type="protein sequence ID" value="CAI9951446.1"/>
    <property type="molecule type" value="Genomic_DNA"/>
</dbReference>
<dbReference type="SUPFAM" id="SSF52540">
    <property type="entry name" value="P-loop containing nucleoside triphosphate hydrolases"/>
    <property type="match status" value="1"/>
</dbReference>
<dbReference type="AlphaFoldDB" id="A0AA86UGZ3"/>
<organism evidence="1">
    <name type="scientific">Hexamita inflata</name>
    <dbReference type="NCBI Taxonomy" id="28002"/>
    <lineage>
        <taxon>Eukaryota</taxon>
        <taxon>Metamonada</taxon>
        <taxon>Diplomonadida</taxon>
        <taxon>Hexamitidae</taxon>
        <taxon>Hexamitinae</taxon>
        <taxon>Hexamita</taxon>
    </lineage>
</organism>
<dbReference type="InterPro" id="IPR027417">
    <property type="entry name" value="P-loop_NTPase"/>
</dbReference>
<accession>A0AA86UGZ3</accession>
<keyword evidence="3" id="KW-1185">Reference proteome</keyword>
<protein>
    <submittedName>
        <fullName evidence="1">Uncharacterized protein</fullName>
    </submittedName>
</protein>
<evidence type="ECO:0000313" key="1">
    <source>
        <dbReference type="EMBL" id="CAI9951446.1"/>
    </source>
</evidence>
<sequence length="357" mass="41629">MSNKDNLKLKQIYGESDDKIELINGVSVPITRNAVYGLFGQKSSGKTTLQNKIVKEIIERNKRLNSYDLENPFIVKDAPITNVFLLSKSANSDMSTFLNAETNSKTIIDLRVYQNGMDDFIKSLYEFSDSIIATLKLQCQLRFNMKTKQIRDKLILYNQQRRRRVDDDAEIDLLYQVSQQVNLIKQKYKYLCVKETNPEVIRSMNLLHNLYKQKYDGLCLRKHSIIIQVDDSSASKFLSGAGSTNLFTEFLTLTRHFGVYAMLINCHSITLFQGQRRQMINNYILLQGLKLEQVENLFEDIGLVNKNFSKQKFIEEYQNQMGFNAPLNQNGKFRYNFVYILLLPDKQVYLNFDKKIY</sequence>
<name>A0AA86UGZ3_9EUKA</name>
<dbReference type="EMBL" id="CAXDID020000138">
    <property type="protein sequence ID" value="CAL6037942.1"/>
    <property type="molecule type" value="Genomic_DNA"/>
</dbReference>
<reference evidence="2 3" key="2">
    <citation type="submission" date="2024-07" db="EMBL/GenBank/DDBJ databases">
        <authorList>
            <person name="Akdeniz Z."/>
        </authorList>
    </citation>
    <scope>NUCLEOTIDE SEQUENCE [LARGE SCALE GENOMIC DNA]</scope>
</reference>